<evidence type="ECO:0000259" key="1">
    <source>
        <dbReference type="Pfam" id="PF10544"/>
    </source>
</evidence>
<gene>
    <name evidence="2" type="ORF">C6P45_002160</name>
</gene>
<dbReference type="InterPro" id="IPR053006">
    <property type="entry name" value="Meiosis_regulatory"/>
</dbReference>
<dbReference type="OrthoDB" id="4074785at2759"/>
<dbReference type="PANTHER" id="PTHR28094:SF1">
    <property type="entry name" value="MEIOTICALLY UP-REGULATED GENE 113 PROTEIN"/>
    <property type="match status" value="1"/>
</dbReference>
<accession>A0A9P6WCX2</accession>
<feature type="domain" description="Bacteriophage T5 Orf172 DNA-binding" evidence="1">
    <location>
        <begin position="120"/>
        <end position="267"/>
    </location>
</feature>
<dbReference type="Pfam" id="PF10544">
    <property type="entry name" value="T5orf172"/>
    <property type="match status" value="1"/>
</dbReference>
<dbReference type="InterPro" id="IPR018306">
    <property type="entry name" value="Phage_T5_Orf172_DNA-bd"/>
</dbReference>
<protein>
    <recommendedName>
        <fullName evidence="1">Bacteriophage T5 Orf172 DNA-binding domain-containing protein</fullName>
    </recommendedName>
</protein>
<reference evidence="2 3" key="1">
    <citation type="submission" date="2020-11" db="EMBL/GenBank/DDBJ databases">
        <title>Kefir isolates.</title>
        <authorList>
            <person name="Marcisauskas S."/>
            <person name="Kim Y."/>
            <person name="Blasche S."/>
        </authorList>
    </citation>
    <scope>NUCLEOTIDE SEQUENCE [LARGE SCALE GENOMIC DNA]</scope>
    <source>
        <strain evidence="2 3">OG2</strain>
    </source>
</reference>
<evidence type="ECO:0000313" key="2">
    <source>
        <dbReference type="EMBL" id="KAG0670594.1"/>
    </source>
</evidence>
<proteinExistence type="predicted"/>
<dbReference type="EMBL" id="PUHR01000021">
    <property type="protein sequence ID" value="KAG0670594.1"/>
    <property type="molecule type" value="Genomic_DNA"/>
</dbReference>
<evidence type="ECO:0000313" key="3">
    <source>
        <dbReference type="Proteomes" id="UP000750334"/>
    </source>
</evidence>
<keyword evidence="3" id="KW-1185">Reference proteome</keyword>
<dbReference type="PANTHER" id="PTHR28094">
    <property type="entry name" value="MEIOTICALLY UP-REGULATED GENE 113 PROTEIN"/>
    <property type="match status" value="1"/>
</dbReference>
<dbReference type="Proteomes" id="UP000750334">
    <property type="component" value="Unassembled WGS sequence"/>
</dbReference>
<comment type="caution">
    <text evidence="2">The sequence shown here is derived from an EMBL/GenBank/DDBJ whole genome shotgun (WGS) entry which is preliminary data.</text>
</comment>
<sequence length="283" mass="32398">MTTGVRLCKGTTLKGEPCKIKVANGEKYCRYHNKPHTHDNSPKKLNHTEHYVSGGWIPSYLNNPIVQPNSRRPGFLYIYTYKLLYDGICNNRTKDLKWLKIDNSVLSPTNAKKKIWQDMSNILCKIGMTTKRDVQSRLNEWEASCLHKVINLTPHNIDILIESSTKVHKSGSNHNLSKLMGKLSLSPQKKSQPRIPSCKDLKLYTYQNGGFYVDGKGSMALQDIENSIHQLLWKKYGKGIIHCSGCKKTGTAYKKHIEWFVIPIRDLPLILQLIDNFCLSQNR</sequence>
<organism evidence="2 3">
    <name type="scientific">Maudiozyma exigua</name>
    <name type="common">Yeast</name>
    <name type="synonym">Kazachstania exigua</name>
    <dbReference type="NCBI Taxonomy" id="34358"/>
    <lineage>
        <taxon>Eukaryota</taxon>
        <taxon>Fungi</taxon>
        <taxon>Dikarya</taxon>
        <taxon>Ascomycota</taxon>
        <taxon>Saccharomycotina</taxon>
        <taxon>Saccharomycetes</taxon>
        <taxon>Saccharomycetales</taxon>
        <taxon>Saccharomycetaceae</taxon>
        <taxon>Maudiozyma</taxon>
    </lineage>
</organism>
<dbReference type="AlphaFoldDB" id="A0A9P6WCX2"/>
<name>A0A9P6WCX2_MAUEX</name>